<dbReference type="EMBL" id="ML978162">
    <property type="protein sequence ID" value="KAF2034119.1"/>
    <property type="molecule type" value="Genomic_DNA"/>
</dbReference>
<sequence length="173" mass="19887">MQSSSSTSTNTTTPVRALMVAKHNQALQSTRVCQAMREHHDYDQIEKHSTISNPSSQSASRALPFKWAGLALLSLALLRQVFRRRALASPTVAKSRDTSTRELIFDFSDDAFTHGRFRIFEVKPNTSFADAELRIRREYYRLSGLLDSLFSLWYNKEHQWMDIKRVSPGEYSL</sequence>
<protein>
    <submittedName>
        <fullName evidence="1">Uncharacterized protein</fullName>
    </submittedName>
</protein>
<dbReference type="AlphaFoldDB" id="A0A9P4HID1"/>
<dbReference type="Proteomes" id="UP000799777">
    <property type="component" value="Unassembled WGS sequence"/>
</dbReference>
<evidence type="ECO:0000313" key="2">
    <source>
        <dbReference type="Proteomes" id="UP000799777"/>
    </source>
</evidence>
<proteinExistence type="predicted"/>
<gene>
    <name evidence="1" type="ORF">EK21DRAFT_85568</name>
</gene>
<keyword evidence="2" id="KW-1185">Reference proteome</keyword>
<organism evidence="1 2">
    <name type="scientific">Setomelanomma holmii</name>
    <dbReference type="NCBI Taxonomy" id="210430"/>
    <lineage>
        <taxon>Eukaryota</taxon>
        <taxon>Fungi</taxon>
        <taxon>Dikarya</taxon>
        <taxon>Ascomycota</taxon>
        <taxon>Pezizomycotina</taxon>
        <taxon>Dothideomycetes</taxon>
        <taxon>Pleosporomycetidae</taxon>
        <taxon>Pleosporales</taxon>
        <taxon>Pleosporineae</taxon>
        <taxon>Phaeosphaeriaceae</taxon>
        <taxon>Setomelanomma</taxon>
    </lineage>
</organism>
<accession>A0A9P4HID1</accession>
<reference evidence="1" key="1">
    <citation type="journal article" date="2020" name="Stud. Mycol.">
        <title>101 Dothideomycetes genomes: a test case for predicting lifestyles and emergence of pathogens.</title>
        <authorList>
            <person name="Haridas S."/>
            <person name="Albert R."/>
            <person name="Binder M."/>
            <person name="Bloem J."/>
            <person name="Labutti K."/>
            <person name="Salamov A."/>
            <person name="Andreopoulos B."/>
            <person name="Baker S."/>
            <person name="Barry K."/>
            <person name="Bills G."/>
            <person name="Bluhm B."/>
            <person name="Cannon C."/>
            <person name="Castanera R."/>
            <person name="Culley D."/>
            <person name="Daum C."/>
            <person name="Ezra D."/>
            <person name="Gonzalez J."/>
            <person name="Henrissat B."/>
            <person name="Kuo A."/>
            <person name="Liang C."/>
            <person name="Lipzen A."/>
            <person name="Lutzoni F."/>
            <person name="Magnuson J."/>
            <person name="Mondo S."/>
            <person name="Nolan M."/>
            <person name="Ohm R."/>
            <person name="Pangilinan J."/>
            <person name="Park H.-J."/>
            <person name="Ramirez L."/>
            <person name="Alfaro M."/>
            <person name="Sun H."/>
            <person name="Tritt A."/>
            <person name="Yoshinaga Y."/>
            <person name="Zwiers L.-H."/>
            <person name="Turgeon B."/>
            <person name="Goodwin S."/>
            <person name="Spatafora J."/>
            <person name="Crous P."/>
            <person name="Grigoriev I."/>
        </authorList>
    </citation>
    <scope>NUCLEOTIDE SEQUENCE</scope>
    <source>
        <strain evidence="1">CBS 110217</strain>
    </source>
</reference>
<evidence type="ECO:0000313" key="1">
    <source>
        <dbReference type="EMBL" id="KAF2034119.1"/>
    </source>
</evidence>
<comment type="caution">
    <text evidence="1">The sequence shown here is derived from an EMBL/GenBank/DDBJ whole genome shotgun (WGS) entry which is preliminary data.</text>
</comment>
<name>A0A9P4HID1_9PLEO</name>